<dbReference type="AlphaFoldDB" id="A0A259TZ48"/>
<evidence type="ECO:0000256" key="1">
    <source>
        <dbReference type="ARBA" id="ARBA00022679"/>
    </source>
</evidence>
<dbReference type="GO" id="GO:0032259">
    <property type="term" value="P:methylation"/>
    <property type="evidence" value="ECO:0007669"/>
    <property type="project" value="UniProtKB-KW"/>
</dbReference>
<gene>
    <name evidence="3" type="ORF">BSZ36_08295</name>
</gene>
<dbReference type="SUPFAM" id="SSF53335">
    <property type="entry name" value="S-adenosyl-L-methionine-dependent methyltransferases"/>
    <property type="match status" value="1"/>
</dbReference>
<dbReference type="Proteomes" id="UP000216446">
    <property type="component" value="Unassembled WGS sequence"/>
</dbReference>
<dbReference type="Gene3D" id="3.40.50.150">
    <property type="entry name" value="Vaccinia Virus protein VP39"/>
    <property type="match status" value="1"/>
</dbReference>
<proteinExistence type="predicted"/>
<dbReference type="PANTHER" id="PTHR43861">
    <property type="entry name" value="TRANS-ACONITATE 2-METHYLTRANSFERASE-RELATED"/>
    <property type="match status" value="1"/>
</dbReference>
<dbReference type="GO" id="GO:0008168">
    <property type="term" value="F:methyltransferase activity"/>
    <property type="evidence" value="ECO:0007669"/>
    <property type="project" value="UniProtKB-KW"/>
</dbReference>
<comment type="caution">
    <text evidence="3">The sequence shown here is derived from an EMBL/GenBank/DDBJ whole genome shotgun (WGS) entry which is preliminary data.</text>
</comment>
<name>A0A259TZ48_9BACT</name>
<keyword evidence="4" id="KW-1185">Reference proteome</keyword>
<evidence type="ECO:0000313" key="4">
    <source>
        <dbReference type="Proteomes" id="UP000216446"/>
    </source>
</evidence>
<reference evidence="3 4" key="1">
    <citation type="submission" date="2016-11" db="EMBL/GenBank/DDBJ databases">
        <title>Study of marine rhodopsin-containing bacteria.</title>
        <authorList>
            <person name="Yoshizawa S."/>
            <person name="Kumagai Y."/>
            <person name="Kogure K."/>
        </authorList>
    </citation>
    <scope>NUCLEOTIDE SEQUENCE [LARGE SCALE GENOMIC DNA]</scope>
    <source>
        <strain evidence="3 4">SG-29</strain>
    </source>
</reference>
<dbReference type="InterPro" id="IPR029063">
    <property type="entry name" value="SAM-dependent_MTases_sf"/>
</dbReference>
<feature type="domain" description="Methyltransferase" evidence="2">
    <location>
        <begin position="48"/>
        <end position="146"/>
    </location>
</feature>
<dbReference type="CDD" id="cd02440">
    <property type="entry name" value="AdoMet_MTases"/>
    <property type="match status" value="1"/>
</dbReference>
<keyword evidence="3" id="KW-0489">Methyltransferase</keyword>
<keyword evidence="1 3" id="KW-0808">Transferase</keyword>
<dbReference type="InParanoid" id="A0A259TZ48"/>
<dbReference type="EMBL" id="MQWB01000001">
    <property type="protein sequence ID" value="OZC02970.1"/>
    <property type="molecule type" value="Genomic_DNA"/>
</dbReference>
<protein>
    <submittedName>
        <fullName evidence="3">SAM-dependent methyltransferase</fullName>
    </submittedName>
</protein>
<evidence type="ECO:0000259" key="2">
    <source>
        <dbReference type="Pfam" id="PF13649"/>
    </source>
</evidence>
<evidence type="ECO:0000313" key="3">
    <source>
        <dbReference type="EMBL" id="OZC02970.1"/>
    </source>
</evidence>
<dbReference type="Pfam" id="PF13649">
    <property type="entry name" value="Methyltransf_25"/>
    <property type="match status" value="1"/>
</dbReference>
<accession>A0A259TZ48</accession>
<sequence>MRKDELVAVFDKQAKGYDAQWEGMAPLRDALYLLVKTAFVGLPTNARVLCVGVGTGVELAYLARSFPAWRFTAVEPSGTMLDVCRQRAEREGFASRCVFHQGYLDSLPTEDAHDAATCFLVSQFILDREARSGFFRGIAERLRPGGLLASSDLARGAGSDAFDVLLRAWLTLMAGADVSAEQVERSRKAYAKDVAVLHPSEVTAILRSGGFETPVQVFQAGLLHAWLSRRP</sequence>
<dbReference type="RefSeq" id="WP_094547774.1">
    <property type="nucleotide sequence ID" value="NZ_MQWB01000001.1"/>
</dbReference>
<dbReference type="InterPro" id="IPR041698">
    <property type="entry name" value="Methyltransf_25"/>
</dbReference>
<organism evidence="3 4">
    <name type="scientific">Rubricoccus marinus</name>
    <dbReference type="NCBI Taxonomy" id="716817"/>
    <lineage>
        <taxon>Bacteria</taxon>
        <taxon>Pseudomonadati</taxon>
        <taxon>Rhodothermota</taxon>
        <taxon>Rhodothermia</taxon>
        <taxon>Rhodothermales</taxon>
        <taxon>Rubricoccaceae</taxon>
        <taxon>Rubricoccus</taxon>
    </lineage>
</organism>
<dbReference type="OrthoDB" id="9789123at2"/>